<keyword evidence="9 11" id="KW-0472">Membrane</keyword>
<dbReference type="PANTHER" id="PTHR33909">
    <property type="entry name" value="SEC TRANSLOCON ACCESSORY COMPLEX SUBUNIT YAJC"/>
    <property type="match status" value="1"/>
</dbReference>
<comment type="caution">
    <text evidence="12">The sequence shown here is derived from an EMBL/GenBank/DDBJ whole genome shotgun (WGS) entry which is preliminary data.</text>
</comment>
<evidence type="ECO:0000256" key="6">
    <source>
        <dbReference type="ARBA" id="ARBA00022927"/>
    </source>
</evidence>
<evidence type="ECO:0000313" key="13">
    <source>
        <dbReference type="Proteomes" id="UP000277864"/>
    </source>
</evidence>
<accession>A0A429Z6E2</accession>
<dbReference type="PANTHER" id="PTHR33909:SF1">
    <property type="entry name" value="SEC TRANSLOCON ACCESSORY COMPLEX SUBUNIT YAJC"/>
    <property type="match status" value="1"/>
</dbReference>
<name>A0A429Z6E2_9ENTE</name>
<evidence type="ECO:0000256" key="10">
    <source>
        <dbReference type="SAM" id="MobiDB-lite"/>
    </source>
</evidence>
<dbReference type="RefSeq" id="WP_125943200.1">
    <property type="nucleotide sequence ID" value="NZ_PXZH01000002.1"/>
</dbReference>
<keyword evidence="8" id="KW-0811">Translocation</keyword>
<evidence type="ECO:0000256" key="8">
    <source>
        <dbReference type="ARBA" id="ARBA00023010"/>
    </source>
</evidence>
<dbReference type="Pfam" id="PF02699">
    <property type="entry name" value="YajC"/>
    <property type="match status" value="1"/>
</dbReference>
<evidence type="ECO:0000256" key="2">
    <source>
        <dbReference type="ARBA" id="ARBA00006742"/>
    </source>
</evidence>
<keyword evidence="5 11" id="KW-0812">Transmembrane</keyword>
<keyword evidence="6" id="KW-0653">Protein transport</keyword>
<dbReference type="SMART" id="SM01323">
    <property type="entry name" value="YajC"/>
    <property type="match status" value="1"/>
</dbReference>
<evidence type="ECO:0000256" key="3">
    <source>
        <dbReference type="ARBA" id="ARBA00022448"/>
    </source>
</evidence>
<sequence length="117" mass="12747">MGGAGAMFLPLIILAAMMIFMTRSQKKQQKQRQEQLDSMQVGSKVVTIGGLHGIISEINRDKSTVLLDCEGIYLEFNRSSIATVLPSEPVVAATTVDASQKETEEVSEVAETDDKDE</sequence>
<keyword evidence="7 11" id="KW-1133">Transmembrane helix</keyword>
<dbReference type="Proteomes" id="UP000277864">
    <property type="component" value="Unassembled WGS sequence"/>
</dbReference>
<keyword evidence="13" id="KW-1185">Reference proteome</keyword>
<dbReference type="NCBIfam" id="TIGR00739">
    <property type="entry name" value="yajC"/>
    <property type="match status" value="1"/>
</dbReference>
<evidence type="ECO:0000313" key="12">
    <source>
        <dbReference type="EMBL" id="RST89265.1"/>
    </source>
</evidence>
<comment type="similarity">
    <text evidence="2">Belongs to the YajC family.</text>
</comment>
<evidence type="ECO:0000256" key="11">
    <source>
        <dbReference type="SAM" id="Phobius"/>
    </source>
</evidence>
<comment type="subcellular location">
    <subcellularLocation>
        <location evidence="1">Cell membrane</location>
        <topology evidence="1">Single-pass membrane protein</topology>
    </subcellularLocation>
</comment>
<dbReference type="GO" id="GO:0005886">
    <property type="term" value="C:plasma membrane"/>
    <property type="evidence" value="ECO:0007669"/>
    <property type="project" value="UniProtKB-SubCell"/>
</dbReference>
<organism evidence="12 13">
    <name type="scientific">Vagococcus humatus</name>
    <dbReference type="NCBI Taxonomy" id="1889241"/>
    <lineage>
        <taxon>Bacteria</taxon>
        <taxon>Bacillati</taxon>
        <taxon>Bacillota</taxon>
        <taxon>Bacilli</taxon>
        <taxon>Lactobacillales</taxon>
        <taxon>Enterococcaceae</taxon>
        <taxon>Vagococcus</taxon>
    </lineage>
</organism>
<evidence type="ECO:0000256" key="1">
    <source>
        <dbReference type="ARBA" id="ARBA00004162"/>
    </source>
</evidence>
<feature type="transmembrane region" description="Helical" evidence="11">
    <location>
        <begin position="6"/>
        <end position="22"/>
    </location>
</feature>
<gene>
    <name evidence="12" type="primary">yajC</name>
    <name evidence="12" type="ORF">C7P63_05685</name>
</gene>
<protein>
    <submittedName>
        <fullName evidence="12">Preprotein translocase subunit YajC</fullName>
    </submittedName>
</protein>
<keyword evidence="4" id="KW-1003">Cell membrane</keyword>
<evidence type="ECO:0000256" key="7">
    <source>
        <dbReference type="ARBA" id="ARBA00022989"/>
    </source>
</evidence>
<dbReference type="EMBL" id="PXZH01000002">
    <property type="protein sequence ID" value="RST89265.1"/>
    <property type="molecule type" value="Genomic_DNA"/>
</dbReference>
<feature type="compositionally biased region" description="Acidic residues" evidence="10">
    <location>
        <begin position="105"/>
        <end position="117"/>
    </location>
</feature>
<reference evidence="12 13" key="1">
    <citation type="submission" date="2018-03" db="EMBL/GenBank/DDBJ databases">
        <authorList>
            <person name="Gulvik C.A."/>
        </authorList>
    </citation>
    <scope>NUCLEOTIDE SEQUENCE [LARGE SCALE GENOMIC DNA]</scope>
    <source>
        <strain evidence="12 13">JCM 31581</strain>
    </source>
</reference>
<dbReference type="AlphaFoldDB" id="A0A429Z6E2"/>
<keyword evidence="3" id="KW-0813">Transport</keyword>
<evidence type="ECO:0000256" key="4">
    <source>
        <dbReference type="ARBA" id="ARBA00022475"/>
    </source>
</evidence>
<dbReference type="InterPro" id="IPR003849">
    <property type="entry name" value="Preprotein_translocase_YajC"/>
</dbReference>
<proteinExistence type="inferred from homology"/>
<feature type="region of interest" description="Disordered" evidence="10">
    <location>
        <begin position="96"/>
        <end position="117"/>
    </location>
</feature>
<dbReference type="OrthoDB" id="9800132at2"/>
<dbReference type="GO" id="GO:0015031">
    <property type="term" value="P:protein transport"/>
    <property type="evidence" value="ECO:0007669"/>
    <property type="project" value="UniProtKB-KW"/>
</dbReference>
<evidence type="ECO:0000256" key="9">
    <source>
        <dbReference type="ARBA" id="ARBA00023136"/>
    </source>
</evidence>
<evidence type="ECO:0000256" key="5">
    <source>
        <dbReference type="ARBA" id="ARBA00022692"/>
    </source>
</evidence>